<name>T0MGH0_9MICR</name>
<dbReference type="VEuPathDB" id="MicrosporidiaDB:NAPIS_ORF02285"/>
<reference evidence="2 3" key="1">
    <citation type="journal article" date="2013" name="BMC Genomics">
        <title>Genome sequencing and comparative genomics of honey bee microsporidia, Nosema apis reveal novel insights into host-parasite interactions.</title>
        <authorList>
            <person name="Chen Yp."/>
            <person name="Pettis J.S."/>
            <person name="Zhao Y."/>
            <person name="Liu X."/>
            <person name="Tallon L.J."/>
            <person name="Sadzewicz L.D."/>
            <person name="Li R."/>
            <person name="Zheng H."/>
            <person name="Huang S."/>
            <person name="Zhang X."/>
            <person name="Hamilton M.C."/>
            <person name="Pernal S.F."/>
            <person name="Melathopoulos A.P."/>
            <person name="Yan X."/>
            <person name="Evans J.D."/>
        </authorList>
    </citation>
    <scope>NUCLEOTIDE SEQUENCE [LARGE SCALE GENOMIC DNA]</scope>
    <source>
        <strain evidence="2 3">BRL 01</strain>
    </source>
</reference>
<dbReference type="EMBL" id="KE647328">
    <property type="protein sequence ID" value="EQB60145.1"/>
    <property type="molecule type" value="Genomic_DNA"/>
</dbReference>
<sequence length="220" mass="26389">MTFLPIFSSMLITIGISALFKKKKEKLKFNKPVVIIDPFETLLKYKFSLLNLRYIFYRRKYTEEFLFNMGYLYDLVFITDNSLINNKLYTFLDPLGVVKYKFYTSNKKKEIKNILDYNEGIVLSNKDNEKTLNIGNYSNGNLLDVVDFFSSIKLMNVNMIKTIESYKNKDFFKSWNFVQNRIFDMRNMLSFKKYRDIKKQSYIDKINTYKENKQNILNES</sequence>
<dbReference type="Proteomes" id="UP000053780">
    <property type="component" value="Unassembled WGS sequence"/>
</dbReference>
<feature type="chain" id="PRO_5004567956" evidence="1">
    <location>
        <begin position="19"/>
        <end position="220"/>
    </location>
</feature>
<evidence type="ECO:0000313" key="2">
    <source>
        <dbReference type="EMBL" id="EQB60145.1"/>
    </source>
</evidence>
<feature type="signal peptide" evidence="1">
    <location>
        <begin position="1"/>
        <end position="18"/>
    </location>
</feature>
<dbReference type="OrthoDB" id="2186648at2759"/>
<keyword evidence="1" id="KW-0732">Signal</keyword>
<proteinExistence type="predicted"/>
<dbReference type="AlphaFoldDB" id="T0MGH0"/>
<evidence type="ECO:0000256" key="1">
    <source>
        <dbReference type="SAM" id="SignalP"/>
    </source>
</evidence>
<accession>T0MGH0</accession>
<keyword evidence="3" id="KW-1185">Reference proteome</keyword>
<organism evidence="2 3">
    <name type="scientific">Vairimorpha apis BRL 01</name>
    <dbReference type="NCBI Taxonomy" id="1037528"/>
    <lineage>
        <taxon>Eukaryota</taxon>
        <taxon>Fungi</taxon>
        <taxon>Fungi incertae sedis</taxon>
        <taxon>Microsporidia</taxon>
        <taxon>Nosematidae</taxon>
        <taxon>Vairimorpha</taxon>
    </lineage>
</organism>
<protein>
    <submittedName>
        <fullName evidence="2">Uncharacterized protein</fullName>
    </submittedName>
</protein>
<dbReference type="HOGENOM" id="CLU_1166134_0_0_1"/>
<evidence type="ECO:0000313" key="3">
    <source>
        <dbReference type="Proteomes" id="UP000053780"/>
    </source>
</evidence>
<gene>
    <name evidence="2" type="ORF">NAPIS_ORF02285</name>
</gene>